<dbReference type="Proteomes" id="UP000268014">
    <property type="component" value="Unassembled WGS sequence"/>
</dbReference>
<accession>A0A0N4X7N5</accession>
<dbReference type="WBParaSite" id="HPLM_0002037701-mRNA-1">
    <property type="protein sequence ID" value="HPLM_0002037701-mRNA-1"/>
    <property type="gene ID" value="HPLM_0002037701"/>
</dbReference>
<evidence type="ECO:0000313" key="3">
    <source>
        <dbReference type="WBParaSite" id="HPLM_0002037701-mRNA-1"/>
    </source>
</evidence>
<organism evidence="3">
    <name type="scientific">Haemonchus placei</name>
    <name type="common">Barber's pole worm</name>
    <dbReference type="NCBI Taxonomy" id="6290"/>
    <lineage>
        <taxon>Eukaryota</taxon>
        <taxon>Metazoa</taxon>
        <taxon>Ecdysozoa</taxon>
        <taxon>Nematoda</taxon>
        <taxon>Chromadorea</taxon>
        <taxon>Rhabditida</taxon>
        <taxon>Rhabditina</taxon>
        <taxon>Rhabditomorpha</taxon>
        <taxon>Strongyloidea</taxon>
        <taxon>Trichostrongylidae</taxon>
        <taxon>Haemonchus</taxon>
    </lineage>
</organism>
<keyword evidence="2" id="KW-1185">Reference proteome</keyword>
<name>A0A0N4X7N5_HAEPC</name>
<protein>
    <submittedName>
        <fullName evidence="1 3">Uncharacterized protein</fullName>
    </submittedName>
</protein>
<reference evidence="1 2" key="2">
    <citation type="submission" date="2018-11" db="EMBL/GenBank/DDBJ databases">
        <authorList>
            <consortium name="Pathogen Informatics"/>
        </authorList>
    </citation>
    <scope>NUCLEOTIDE SEQUENCE [LARGE SCALE GENOMIC DNA]</scope>
    <source>
        <strain evidence="1 2">MHpl1</strain>
    </source>
</reference>
<dbReference type="EMBL" id="UZAF01022140">
    <property type="protein sequence ID" value="VDO83349.1"/>
    <property type="molecule type" value="Genomic_DNA"/>
</dbReference>
<reference evidence="3" key="1">
    <citation type="submission" date="2017-02" db="UniProtKB">
        <authorList>
            <consortium name="WormBaseParasite"/>
        </authorList>
    </citation>
    <scope>IDENTIFICATION</scope>
</reference>
<sequence>MLNRLALHLYEGWCLLRPLSLAIQRMWMYRENSMP</sequence>
<proteinExistence type="predicted"/>
<gene>
    <name evidence="1" type="ORF">HPLM_LOCUS20369</name>
</gene>
<evidence type="ECO:0000313" key="1">
    <source>
        <dbReference type="EMBL" id="VDO83349.1"/>
    </source>
</evidence>
<evidence type="ECO:0000313" key="2">
    <source>
        <dbReference type="Proteomes" id="UP000268014"/>
    </source>
</evidence>
<dbReference type="AlphaFoldDB" id="A0A0N4X7N5"/>